<keyword evidence="5" id="KW-1185">Reference proteome</keyword>
<feature type="domain" description="Bacterial sugar transferase" evidence="3">
    <location>
        <begin position="258"/>
        <end position="427"/>
    </location>
</feature>
<feature type="transmembrane region" description="Helical" evidence="2">
    <location>
        <begin position="263"/>
        <end position="286"/>
    </location>
</feature>
<dbReference type="GO" id="GO:0016780">
    <property type="term" value="F:phosphotransferase activity, for other substituted phosphate groups"/>
    <property type="evidence" value="ECO:0007669"/>
    <property type="project" value="TreeGrafter"/>
</dbReference>
<dbReference type="Pfam" id="PF02397">
    <property type="entry name" value="Bac_transf"/>
    <property type="match status" value="1"/>
</dbReference>
<evidence type="ECO:0000313" key="5">
    <source>
        <dbReference type="Proteomes" id="UP000253517"/>
    </source>
</evidence>
<evidence type="ECO:0000256" key="2">
    <source>
        <dbReference type="SAM" id="Phobius"/>
    </source>
</evidence>
<protein>
    <submittedName>
        <fullName evidence="4">Putative colanic acid biosynthesis UDP-glucose lipid carrier transferase</fullName>
    </submittedName>
</protein>
<feature type="transmembrane region" description="Helical" evidence="2">
    <location>
        <begin position="12"/>
        <end position="35"/>
    </location>
</feature>
<comment type="similarity">
    <text evidence="1">Belongs to the bacterial sugar transferase family.</text>
</comment>
<accession>A0A368ZZ21</accession>
<evidence type="ECO:0000259" key="3">
    <source>
        <dbReference type="Pfam" id="PF02397"/>
    </source>
</evidence>
<dbReference type="AlphaFoldDB" id="A0A368ZZ21"/>
<organism evidence="4 5">
    <name type="scientific">Schleiferia thermophila</name>
    <dbReference type="NCBI Taxonomy" id="884107"/>
    <lineage>
        <taxon>Bacteria</taxon>
        <taxon>Pseudomonadati</taxon>
        <taxon>Bacteroidota</taxon>
        <taxon>Flavobacteriia</taxon>
        <taxon>Flavobacteriales</taxon>
        <taxon>Schleiferiaceae</taxon>
        <taxon>Schleiferia</taxon>
    </lineage>
</organism>
<keyword evidence="2" id="KW-0472">Membrane</keyword>
<dbReference type="PANTHER" id="PTHR30576">
    <property type="entry name" value="COLANIC BIOSYNTHESIS UDP-GLUCOSE LIPID CARRIER TRANSFERASE"/>
    <property type="match status" value="1"/>
</dbReference>
<dbReference type="InterPro" id="IPR003362">
    <property type="entry name" value="Bact_transf"/>
</dbReference>
<dbReference type="RefSeq" id="WP_114366580.1">
    <property type="nucleotide sequence ID" value="NZ_BHZF01000007.1"/>
</dbReference>
<keyword evidence="2" id="KW-1133">Transmembrane helix</keyword>
<dbReference type="PANTHER" id="PTHR30576:SF0">
    <property type="entry name" value="UNDECAPRENYL-PHOSPHATE N-ACETYLGALACTOSAMINYL 1-PHOSPHATE TRANSFERASE-RELATED"/>
    <property type="match status" value="1"/>
</dbReference>
<keyword evidence="2" id="KW-0812">Transmembrane</keyword>
<feature type="transmembrane region" description="Helical" evidence="2">
    <location>
        <begin position="47"/>
        <end position="65"/>
    </location>
</feature>
<feature type="transmembrane region" description="Helical" evidence="2">
    <location>
        <begin position="110"/>
        <end position="128"/>
    </location>
</feature>
<comment type="caution">
    <text evidence="4">The sequence shown here is derived from an EMBL/GenBank/DDBJ whole genome shotgun (WGS) entry which is preliminary data.</text>
</comment>
<sequence>MEIHRITKHSSAFFLIGEILSLNISFLIALLTRFNEKTPLSEEYYDYYVQLFLLLNTTWIALFLNSWKTKFPENFTSLSNSFNKRWLGLLIIYALLLVILKGYYFSRIFAGILFVLHLIFGNVLLLIVSKTIRYFQKKTKEVKILLICENNSKPNEIENAINKEFHYKANVDKINFQKDILLTENIGKNYEVVISAIKDVEKLLEIQRWCDINYINHYIFFSEFQPIFRSAELIKYVSATFLKIRDEPLNLPLNKFVKYFSDIVLSVLFLIVLSPLMLLLYIILFIKWNKTPIFKQKRYGQNGKIFTIYKYKTMENNSTPAICSFMRKFSLDELPQLINVLKGDMSIVGPRPYHLEDITKFKEKSKIFMVRHWVKPGITGLAQIRGYRGKIMDDYHFEERLRNDVWYIENWSLTLDLKILVLTIFQIPRGT</sequence>
<dbReference type="EMBL" id="QPJS01000009">
    <property type="protein sequence ID" value="RCX01077.1"/>
    <property type="molecule type" value="Genomic_DNA"/>
</dbReference>
<name>A0A368ZZ21_9FLAO</name>
<keyword evidence="4" id="KW-0808">Transferase</keyword>
<dbReference type="Proteomes" id="UP000253517">
    <property type="component" value="Unassembled WGS sequence"/>
</dbReference>
<proteinExistence type="inferred from homology"/>
<feature type="transmembrane region" description="Helical" evidence="2">
    <location>
        <begin position="86"/>
        <end position="104"/>
    </location>
</feature>
<reference evidence="4 5" key="1">
    <citation type="submission" date="2018-07" db="EMBL/GenBank/DDBJ databases">
        <title>Genomic Encyclopedia of Type Strains, Phase IV (KMG-IV): sequencing the most valuable type-strain genomes for metagenomic binning, comparative biology and taxonomic classification.</title>
        <authorList>
            <person name="Goeker M."/>
        </authorList>
    </citation>
    <scope>NUCLEOTIDE SEQUENCE [LARGE SCALE GENOMIC DNA]</scope>
    <source>
        <strain evidence="4 5">DSM 21410</strain>
    </source>
</reference>
<evidence type="ECO:0000313" key="4">
    <source>
        <dbReference type="EMBL" id="RCX01077.1"/>
    </source>
</evidence>
<evidence type="ECO:0000256" key="1">
    <source>
        <dbReference type="ARBA" id="ARBA00006464"/>
    </source>
</evidence>
<gene>
    <name evidence="4" type="ORF">DES35_1093</name>
</gene>